<evidence type="ECO:0000313" key="6">
    <source>
        <dbReference type="Proteomes" id="UP001499994"/>
    </source>
</evidence>
<comment type="caution">
    <text evidence="5">The sequence shown here is derived from an EMBL/GenBank/DDBJ whole genome shotgun (WGS) entry which is preliminary data.</text>
</comment>
<sequence>MAITIKDVALKAGVATSTVSRVINDSANISEKTKERVNRIMQDLGYTPNSTARSLGKGKANTIAIILPPLKSREEMSIPFFLEFIESVNTEAQKFGLSVALAVSKNFDELLLNVKRMHDQKQVDGFILFYSNIEDPVIEYLHKNKFNFTLTGMPCKNEDSITYVDNDNQLLGKHATDYLIKNGHKKILFITNRIKENVHFERYFGYQKALLMQDLIPFDAIDIEKPQDLENIGSILKETKATAVVIIEDLLAFKVIKHLEYIGYAVPQNISVISFNNTIFSTLSHPYITTIDINVDLLAKYSLKHLVEQINGKKSHGMKFVVPHRIVENESVAKLSDNKQEK</sequence>
<dbReference type="InterPro" id="IPR010982">
    <property type="entry name" value="Lambda_DNA-bd_dom_sf"/>
</dbReference>
<protein>
    <submittedName>
        <fullName evidence="5">LacI family transcriptional regulator BopD</fullName>
    </submittedName>
</protein>
<evidence type="ECO:0000256" key="3">
    <source>
        <dbReference type="ARBA" id="ARBA00023163"/>
    </source>
</evidence>
<dbReference type="InterPro" id="IPR046335">
    <property type="entry name" value="LacI/GalR-like_sensor"/>
</dbReference>
<dbReference type="EMBL" id="BAABDG010000002">
    <property type="protein sequence ID" value="GAA3887678.1"/>
    <property type="molecule type" value="Genomic_DNA"/>
</dbReference>
<dbReference type="CDD" id="cd01392">
    <property type="entry name" value="HTH_LacI"/>
    <property type="match status" value="1"/>
</dbReference>
<evidence type="ECO:0000256" key="2">
    <source>
        <dbReference type="ARBA" id="ARBA00023125"/>
    </source>
</evidence>
<dbReference type="InterPro" id="IPR028082">
    <property type="entry name" value="Peripla_BP_I"/>
</dbReference>
<evidence type="ECO:0000256" key="1">
    <source>
        <dbReference type="ARBA" id="ARBA00023015"/>
    </source>
</evidence>
<dbReference type="PRINTS" id="PR00036">
    <property type="entry name" value="HTHLACI"/>
</dbReference>
<organism evidence="5 6">
    <name type="scientific">Gibbsiella dentisursi</name>
    <dbReference type="NCBI Taxonomy" id="796890"/>
    <lineage>
        <taxon>Bacteria</taxon>
        <taxon>Pseudomonadati</taxon>
        <taxon>Pseudomonadota</taxon>
        <taxon>Gammaproteobacteria</taxon>
        <taxon>Enterobacterales</taxon>
        <taxon>Yersiniaceae</taxon>
        <taxon>Gibbsiella</taxon>
    </lineage>
</organism>
<proteinExistence type="predicted"/>
<reference evidence="6" key="1">
    <citation type="journal article" date="2019" name="Int. J. Syst. Evol. Microbiol.">
        <title>The Global Catalogue of Microorganisms (GCM) 10K type strain sequencing project: providing services to taxonomists for standard genome sequencing and annotation.</title>
        <authorList>
            <consortium name="The Broad Institute Genomics Platform"/>
            <consortium name="The Broad Institute Genome Sequencing Center for Infectious Disease"/>
            <person name="Wu L."/>
            <person name="Ma J."/>
        </authorList>
    </citation>
    <scope>NUCLEOTIDE SEQUENCE [LARGE SCALE GENOMIC DNA]</scope>
    <source>
        <strain evidence="6">JCM 17201</strain>
    </source>
</reference>
<keyword evidence="6" id="KW-1185">Reference proteome</keyword>
<dbReference type="PANTHER" id="PTHR30146:SF109">
    <property type="entry name" value="HTH-TYPE TRANSCRIPTIONAL REGULATOR GALS"/>
    <property type="match status" value="1"/>
</dbReference>
<dbReference type="SMART" id="SM00354">
    <property type="entry name" value="HTH_LACI"/>
    <property type="match status" value="1"/>
</dbReference>
<dbReference type="PROSITE" id="PS50932">
    <property type="entry name" value="HTH_LACI_2"/>
    <property type="match status" value="1"/>
</dbReference>
<dbReference type="PANTHER" id="PTHR30146">
    <property type="entry name" value="LACI-RELATED TRANSCRIPTIONAL REPRESSOR"/>
    <property type="match status" value="1"/>
</dbReference>
<dbReference type="Gene3D" id="1.10.260.40">
    <property type="entry name" value="lambda repressor-like DNA-binding domains"/>
    <property type="match status" value="1"/>
</dbReference>
<dbReference type="RefSeq" id="WP_279022549.1">
    <property type="nucleotide sequence ID" value="NZ_BAABDG010000002.1"/>
</dbReference>
<dbReference type="InterPro" id="IPR000843">
    <property type="entry name" value="HTH_LacI"/>
</dbReference>
<name>A0ABP7KUZ3_9GAMM</name>
<dbReference type="SUPFAM" id="SSF47413">
    <property type="entry name" value="lambda repressor-like DNA-binding domains"/>
    <property type="match status" value="1"/>
</dbReference>
<evidence type="ECO:0000313" key="5">
    <source>
        <dbReference type="EMBL" id="GAA3887678.1"/>
    </source>
</evidence>
<keyword evidence="2" id="KW-0238">DNA-binding</keyword>
<keyword evidence="1" id="KW-0805">Transcription regulation</keyword>
<accession>A0ABP7KUZ3</accession>
<dbReference type="SUPFAM" id="SSF53822">
    <property type="entry name" value="Periplasmic binding protein-like I"/>
    <property type="match status" value="1"/>
</dbReference>
<dbReference type="Gene3D" id="3.40.50.2300">
    <property type="match status" value="2"/>
</dbReference>
<keyword evidence="3" id="KW-0804">Transcription</keyword>
<dbReference type="Pfam" id="PF13377">
    <property type="entry name" value="Peripla_BP_3"/>
    <property type="match status" value="1"/>
</dbReference>
<dbReference type="Pfam" id="PF00356">
    <property type="entry name" value="LacI"/>
    <property type="match status" value="1"/>
</dbReference>
<evidence type="ECO:0000259" key="4">
    <source>
        <dbReference type="PROSITE" id="PS50932"/>
    </source>
</evidence>
<feature type="domain" description="HTH lacI-type" evidence="4">
    <location>
        <begin position="3"/>
        <end position="57"/>
    </location>
</feature>
<gene>
    <name evidence="5" type="primary">bopD</name>
    <name evidence="5" type="ORF">GCM10022405_11520</name>
</gene>
<dbReference type="Proteomes" id="UP001499994">
    <property type="component" value="Unassembled WGS sequence"/>
</dbReference>